<dbReference type="Pfam" id="PF03009">
    <property type="entry name" value="GDPD"/>
    <property type="match status" value="1"/>
</dbReference>
<evidence type="ECO:0000259" key="1">
    <source>
        <dbReference type="PROSITE" id="PS51704"/>
    </source>
</evidence>
<accession>A0A1V9DYB5</accession>
<name>A0A1V9DYB5_9BACT</name>
<dbReference type="Proteomes" id="UP000192610">
    <property type="component" value="Unassembled WGS sequence"/>
</dbReference>
<comment type="caution">
    <text evidence="2">The sequence shown here is derived from an EMBL/GenBank/DDBJ whole genome shotgun (WGS) entry which is preliminary data.</text>
</comment>
<dbReference type="GO" id="GO:0070291">
    <property type="term" value="P:N-acylethanolamine metabolic process"/>
    <property type="evidence" value="ECO:0007669"/>
    <property type="project" value="TreeGrafter"/>
</dbReference>
<dbReference type="GO" id="GO:0005886">
    <property type="term" value="C:plasma membrane"/>
    <property type="evidence" value="ECO:0007669"/>
    <property type="project" value="TreeGrafter"/>
</dbReference>
<dbReference type="InterPro" id="IPR030395">
    <property type="entry name" value="GP_PDE_dom"/>
</dbReference>
<dbReference type="RefSeq" id="WP_081204878.1">
    <property type="nucleotide sequence ID" value="NZ_FOCZ01000004.1"/>
</dbReference>
<dbReference type="SUPFAM" id="SSF51695">
    <property type="entry name" value="PLC-like phosphodiesterases"/>
    <property type="match status" value="1"/>
</dbReference>
<dbReference type="GO" id="GO:0006644">
    <property type="term" value="P:phospholipid metabolic process"/>
    <property type="evidence" value="ECO:0007669"/>
    <property type="project" value="TreeGrafter"/>
</dbReference>
<dbReference type="OrthoDB" id="384721at2"/>
<dbReference type="GO" id="GO:0006580">
    <property type="term" value="P:ethanolamine metabolic process"/>
    <property type="evidence" value="ECO:0007669"/>
    <property type="project" value="TreeGrafter"/>
</dbReference>
<protein>
    <recommendedName>
        <fullName evidence="1">GP-PDE domain-containing protein</fullName>
    </recommendedName>
</protein>
<evidence type="ECO:0000313" key="2">
    <source>
        <dbReference type="EMBL" id="OQP38867.1"/>
    </source>
</evidence>
<dbReference type="PANTHER" id="PTHR46320">
    <property type="entry name" value="GLYCEROPHOSPHODIESTER PHOSPHODIESTERASE 1"/>
    <property type="match status" value="1"/>
</dbReference>
<dbReference type="PROSITE" id="PS51704">
    <property type="entry name" value="GP_PDE"/>
    <property type="match status" value="1"/>
</dbReference>
<dbReference type="STRING" id="354355.SAMN05660816_02531"/>
<dbReference type="EMBL" id="LVXG01000082">
    <property type="protein sequence ID" value="OQP38867.1"/>
    <property type="molecule type" value="Genomic_DNA"/>
</dbReference>
<reference evidence="3" key="1">
    <citation type="submission" date="2016-04" db="EMBL/GenBank/DDBJ databases">
        <authorList>
            <person name="Chen L."/>
            <person name="Zhuang W."/>
            <person name="Wang G."/>
        </authorList>
    </citation>
    <scope>NUCLEOTIDE SEQUENCE [LARGE SCALE GENOMIC DNA]</scope>
    <source>
        <strain evidence="3">17621</strain>
    </source>
</reference>
<dbReference type="PANTHER" id="PTHR46320:SF1">
    <property type="entry name" value="GLYCEROPHOSPHODIESTER PHOSPHODIESTERASE 1"/>
    <property type="match status" value="1"/>
</dbReference>
<proteinExistence type="predicted"/>
<keyword evidence="3" id="KW-1185">Reference proteome</keyword>
<organism evidence="2 3">
    <name type="scientific">Niastella yeongjuensis</name>
    <dbReference type="NCBI Taxonomy" id="354355"/>
    <lineage>
        <taxon>Bacteria</taxon>
        <taxon>Pseudomonadati</taxon>
        <taxon>Bacteroidota</taxon>
        <taxon>Chitinophagia</taxon>
        <taxon>Chitinophagales</taxon>
        <taxon>Chitinophagaceae</taxon>
        <taxon>Niastella</taxon>
    </lineage>
</organism>
<dbReference type="AlphaFoldDB" id="A0A1V9DYB5"/>
<sequence length="315" mass="35183">MQLKDHFKPVIAMLVLAAAGITAFHTAPKAHFINVKEPKDIKAFFHYSADRIPFVSSHRGGPAKGFPENCIATFENTIQKTWSILECDPRYTKDSAVVLLHDPTLDRTSTGTGKLNEHTLQEVKQLKLKDRQGNVTPYSIPTLDEVLEWAKNKTIMVLDQKDIPVEICVKKIQEHKAWANAIMIVYKLEDVKRCYELDNRIVMEVMVPDKDAAAKLEATGVPWENIVAFVTHMQPKDKDIYNYVHSKGALCIIGSSRTIDKDFTSGNISEADLPGKYRSLVSDGADIIEADLGIEAGAALQSLMPAKSSKRIFFK</sequence>
<feature type="domain" description="GP-PDE" evidence="1">
    <location>
        <begin position="53"/>
        <end position="292"/>
    </location>
</feature>
<dbReference type="Gene3D" id="3.20.20.190">
    <property type="entry name" value="Phosphatidylinositol (PI) phosphodiesterase"/>
    <property type="match status" value="1"/>
</dbReference>
<evidence type="ECO:0000313" key="3">
    <source>
        <dbReference type="Proteomes" id="UP000192610"/>
    </source>
</evidence>
<dbReference type="InterPro" id="IPR017946">
    <property type="entry name" value="PLC-like_Pdiesterase_TIM-brl"/>
</dbReference>
<gene>
    <name evidence="2" type="ORF">A4H97_19355</name>
</gene>
<dbReference type="GO" id="GO:0008889">
    <property type="term" value="F:glycerophosphodiester phosphodiesterase activity"/>
    <property type="evidence" value="ECO:0007669"/>
    <property type="project" value="TreeGrafter"/>
</dbReference>
<dbReference type="CDD" id="cd08566">
    <property type="entry name" value="GDPD_AtGDE_like"/>
    <property type="match status" value="1"/>
</dbReference>